<organism evidence="2 3">
    <name type="scientific">Abiotrophia defectiva</name>
    <name type="common">Streptococcus defectivus</name>
    <dbReference type="NCBI Taxonomy" id="46125"/>
    <lineage>
        <taxon>Bacteria</taxon>
        <taxon>Bacillati</taxon>
        <taxon>Bacillota</taxon>
        <taxon>Bacilli</taxon>
        <taxon>Lactobacillales</taxon>
        <taxon>Aerococcaceae</taxon>
        <taxon>Abiotrophia</taxon>
    </lineage>
</organism>
<dbReference type="Proteomes" id="UP000757900">
    <property type="component" value="Unassembled WGS sequence"/>
</dbReference>
<evidence type="ECO:0000313" key="2">
    <source>
        <dbReference type="EMBL" id="MBF0935709.1"/>
    </source>
</evidence>
<dbReference type="EMBL" id="JABZFV010000349">
    <property type="protein sequence ID" value="MBF0935709.1"/>
    <property type="molecule type" value="Genomic_DNA"/>
</dbReference>
<keyword evidence="1" id="KW-0812">Transmembrane</keyword>
<feature type="transmembrane region" description="Helical" evidence="1">
    <location>
        <begin position="32"/>
        <end position="50"/>
    </location>
</feature>
<keyword evidence="1" id="KW-1133">Transmembrane helix</keyword>
<accession>A0A929MR24</accession>
<gene>
    <name evidence="2" type="ORF">HXK00_08750</name>
</gene>
<reference evidence="2" key="1">
    <citation type="submission" date="2020-04" db="EMBL/GenBank/DDBJ databases">
        <title>Deep metagenomics examines the oral microbiome during advanced dental caries in children, revealing novel taxa and co-occurrences with host molecules.</title>
        <authorList>
            <person name="Baker J.L."/>
            <person name="Morton J.T."/>
            <person name="Dinis M."/>
            <person name="Alvarez R."/>
            <person name="Tran N.C."/>
            <person name="Knight R."/>
            <person name="Edlund A."/>
        </authorList>
    </citation>
    <scope>NUCLEOTIDE SEQUENCE</scope>
    <source>
        <strain evidence="2">JCVI_23_bin.16</strain>
    </source>
</reference>
<evidence type="ECO:0000256" key="1">
    <source>
        <dbReference type="SAM" id="Phobius"/>
    </source>
</evidence>
<feature type="transmembrane region" description="Helical" evidence="1">
    <location>
        <begin position="163"/>
        <end position="183"/>
    </location>
</feature>
<feature type="transmembrane region" description="Helical" evidence="1">
    <location>
        <begin position="137"/>
        <end position="157"/>
    </location>
</feature>
<dbReference type="InterPro" id="IPR010699">
    <property type="entry name" value="DUF1275"/>
</dbReference>
<sequence>MAGGYAFDPYDGQSDPTCTGLSTGGWGSDQPSGLDLAGLIAGSILSGLLFSDKSFRLANRYGILLISFGLLLGLSYALNWQASWLYLLAFGMGTQNGMFIYYRGMIVRSSHFTGYLTDTGFALGRYLRGYKEDGHKIIFYMASIACFLVGGLLTYIWLNHSTISMILVLALAYLVTGTYYFILRHCHQAA</sequence>
<feature type="transmembrane region" description="Helical" evidence="1">
    <location>
        <begin position="84"/>
        <end position="102"/>
    </location>
</feature>
<feature type="transmembrane region" description="Helical" evidence="1">
    <location>
        <begin position="62"/>
        <end position="78"/>
    </location>
</feature>
<comment type="caution">
    <text evidence="2">The sequence shown here is derived from an EMBL/GenBank/DDBJ whole genome shotgun (WGS) entry which is preliminary data.</text>
</comment>
<dbReference type="Pfam" id="PF06912">
    <property type="entry name" value="DUF1275"/>
    <property type="match status" value="1"/>
</dbReference>
<proteinExistence type="predicted"/>
<dbReference type="PANTHER" id="PTHR37314:SF4">
    <property type="entry name" value="UPF0700 TRANSMEMBRANE PROTEIN YOAK"/>
    <property type="match status" value="1"/>
</dbReference>
<name>A0A929MR24_ABIDE</name>
<evidence type="ECO:0000313" key="3">
    <source>
        <dbReference type="Proteomes" id="UP000757900"/>
    </source>
</evidence>
<keyword evidence="1" id="KW-0472">Membrane</keyword>
<dbReference type="AlphaFoldDB" id="A0A929MR24"/>
<protein>
    <submittedName>
        <fullName evidence="2">DUF1275 domain-containing protein</fullName>
    </submittedName>
</protein>
<dbReference type="PANTHER" id="PTHR37314">
    <property type="entry name" value="SLR0142 PROTEIN"/>
    <property type="match status" value="1"/>
</dbReference>